<gene>
    <name evidence="3" type="ORF">IAG03_07765</name>
</gene>
<dbReference type="GO" id="GO:0003677">
    <property type="term" value="F:DNA binding"/>
    <property type="evidence" value="ECO:0007669"/>
    <property type="project" value="UniProtKB-KW"/>
</dbReference>
<evidence type="ECO:0000313" key="4">
    <source>
        <dbReference type="Proteomes" id="UP000651482"/>
    </source>
</evidence>
<comment type="caution">
    <text evidence="3">The sequence shown here is derived from an EMBL/GenBank/DDBJ whole genome shotgun (WGS) entry which is preliminary data.</text>
</comment>
<dbReference type="Proteomes" id="UP000651482">
    <property type="component" value="Unassembled WGS sequence"/>
</dbReference>
<dbReference type="CDD" id="cd00093">
    <property type="entry name" value="HTH_XRE"/>
    <property type="match status" value="1"/>
</dbReference>
<keyword evidence="4" id="KW-1185">Reference proteome</keyword>
<evidence type="ECO:0000256" key="1">
    <source>
        <dbReference type="ARBA" id="ARBA00023125"/>
    </source>
</evidence>
<feature type="domain" description="HTH cro/C1-type" evidence="2">
    <location>
        <begin position="6"/>
        <end position="60"/>
    </location>
</feature>
<protein>
    <submittedName>
        <fullName evidence="3">Helix-turn-helix transcriptional regulator</fullName>
    </submittedName>
</protein>
<dbReference type="InterPro" id="IPR010982">
    <property type="entry name" value="Lambda_DNA-bd_dom_sf"/>
</dbReference>
<sequence>MYFPRIEELRIDHDLTQKQLSEYLHCNREVYRRYEKGRREIPVWAVIMLAKLYNTTTDYILGMPGTHCEPPNKNDPESAAP</sequence>
<name>A0A926HSJ5_9FIRM</name>
<dbReference type="SMART" id="SM00530">
    <property type="entry name" value="HTH_XRE"/>
    <property type="match status" value="1"/>
</dbReference>
<dbReference type="EMBL" id="JACRSN010000010">
    <property type="protein sequence ID" value="MBC8533900.1"/>
    <property type="molecule type" value="Genomic_DNA"/>
</dbReference>
<dbReference type="AlphaFoldDB" id="A0A926HSJ5"/>
<organism evidence="3 4">
    <name type="scientific">Yeguia hominis</name>
    <dbReference type="NCBI Taxonomy" id="2763662"/>
    <lineage>
        <taxon>Bacteria</taxon>
        <taxon>Bacillati</taxon>
        <taxon>Bacillota</taxon>
        <taxon>Clostridia</taxon>
        <taxon>Eubacteriales</taxon>
        <taxon>Yeguiaceae</taxon>
        <taxon>Yeguia</taxon>
    </lineage>
</organism>
<dbReference type="InterPro" id="IPR001387">
    <property type="entry name" value="Cro/C1-type_HTH"/>
</dbReference>
<dbReference type="PANTHER" id="PTHR46558:SF11">
    <property type="entry name" value="HTH-TYPE TRANSCRIPTIONAL REGULATOR XRE"/>
    <property type="match status" value="1"/>
</dbReference>
<reference evidence="3" key="1">
    <citation type="submission" date="2020-08" db="EMBL/GenBank/DDBJ databases">
        <title>Genome public.</title>
        <authorList>
            <person name="Liu C."/>
            <person name="Sun Q."/>
        </authorList>
    </citation>
    <scope>NUCLEOTIDE SEQUENCE</scope>
    <source>
        <strain evidence="3">NSJ-40</strain>
    </source>
</reference>
<dbReference type="PROSITE" id="PS50943">
    <property type="entry name" value="HTH_CROC1"/>
    <property type="match status" value="1"/>
</dbReference>
<dbReference type="SUPFAM" id="SSF47413">
    <property type="entry name" value="lambda repressor-like DNA-binding domains"/>
    <property type="match status" value="1"/>
</dbReference>
<keyword evidence="1" id="KW-0238">DNA-binding</keyword>
<dbReference type="Pfam" id="PF01381">
    <property type="entry name" value="HTH_3"/>
    <property type="match status" value="1"/>
</dbReference>
<proteinExistence type="predicted"/>
<dbReference type="PANTHER" id="PTHR46558">
    <property type="entry name" value="TRACRIPTIONAL REGULATORY PROTEIN-RELATED-RELATED"/>
    <property type="match status" value="1"/>
</dbReference>
<accession>A0A926HSJ5</accession>
<evidence type="ECO:0000259" key="2">
    <source>
        <dbReference type="PROSITE" id="PS50943"/>
    </source>
</evidence>
<dbReference type="Gene3D" id="1.10.260.40">
    <property type="entry name" value="lambda repressor-like DNA-binding domains"/>
    <property type="match status" value="1"/>
</dbReference>
<evidence type="ECO:0000313" key="3">
    <source>
        <dbReference type="EMBL" id="MBC8533900.1"/>
    </source>
</evidence>
<dbReference type="RefSeq" id="WP_249319555.1">
    <property type="nucleotide sequence ID" value="NZ_JACRSN010000010.1"/>
</dbReference>